<dbReference type="Proteomes" id="UP000030764">
    <property type="component" value="Unassembled WGS sequence"/>
</dbReference>
<dbReference type="GO" id="GO:0070063">
    <property type="term" value="F:RNA polymerase binding"/>
    <property type="evidence" value="ECO:0007669"/>
    <property type="project" value="InterPro"/>
</dbReference>
<keyword evidence="7 11" id="KW-0067">ATP-binding</keyword>
<feature type="domain" description="WW" evidence="14">
    <location>
        <begin position="158"/>
        <end position="191"/>
    </location>
</feature>
<dbReference type="Gene3D" id="1.10.10.440">
    <property type="entry name" value="FF domain"/>
    <property type="match status" value="6"/>
</dbReference>
<keyword evidence="8 11" id="KW-0143">Chaperone</keyword>
<dbReference type="PANTHER" id="PTHR15377:SF3">
    <property type="entry name" value="WW DOMAIN-CONTAINING PROTEIN"/>
    <property type="match status" value="1"/>
</dbReference>
<feature type="coiled-coil region" evidence="12">
    <location>
        <begin position="715"/>
        <end position="785"/>
    </location>
</feature>
<dbReference type="PRINTS" id="PR00304">
    <property type="entry name" value="TCOMPLEXTCP1"/>
</dbReference>
<dbReference type="SUPFAM" id="SSF81698">
    <property type="entry name" value="FF domain"/>
    <property type="match status" value="5"/>
</dbReference>
<dbReference type="Pfam" id="PF23517">
    <property type="entry name" value="WW_TCERG1"/>
    <property type="match status" value="1"/>
</dbReference>
<dbReference type="Gene3D" id="1.10.560.10">
    <property type="entry name" value="GroEL-like equatorial domain"/>
    <property type="match status" value="1"/>
</dbReference>
<proteinExistence type="inferred from homology"/>
<evidence type="ECO:0000313" key="17">
    <source>
        <dbReference type="Proteomes" id="UP000030764"/>
    </source>
</evidence>
<keyword evidence="6 11" id="KW-0547">Nucleotide-binding</keyword>
<dbReference type="Pfam" id="PF00397">
    <property type="entry name" value="WW"/>
    <property type="match status" value="2"/>
</dbReference>
<dbReference type="SUPFAM" id="SSF48592">
    <property type="entry name" value="GroEL equatorial domain-like"/>
    <property type="match status" value="1"/>
</dbReference>
<feature type="domain" description="FF" evidence="15">
    <location>
        <begin position="821"/>
        <end position="879"/>
    </location>
</feature>
<keyword evidence="4" id="KW-0963">Cytoplasm</keyword>
<dbReference type="InterPro" id="IPR053374">
    <property type="entry name" value="TCP-1_chaperonin"/>
</dbReference>
<dbReference type="SMART" id="SM00441">
    <property type="entry name" value="FF"/>
    <property type="match status" value="6"/>
</dbReference>
<dbReference type="PANTHER" id="PTHR15377">
    <property type="entry name" value="TRANSCRIPTION ELONGATION REGULATOR 1"/>
    <property type="match status" value="1"/>
</dbReference>
<dbReference type="InterPro" id="IPR027413">
    <property type="entry name" value="GROEL-like_equatorial_sf"/>
</dbReference>
<keyword evidence="12" id="KW-0175">Coiled coil</keyword>
<evidence type="ECO:0000256" key="1">
    <source>
        <dbReference type="ARBA" id="ARBA00004496"/>
    </source>
</evidence>
<dbReference type="GO" id="GO:0005524">
    <property type="term" value="F:ATP binding"/>
    <property type="evidence" value="ECO:0007669"/>
    <property type="project" value="UniProtKB-KW"/>
</dbReference>
<protein>
    <recommendedName>
        <fullName evidence="3">T-complex protein 1 subunit eta</fullName>
    </recommendedName>
    <alternativeName>
        <fullName evidence="9">CCT-eta</fullName>
    </alternativeName>
</protein>
<evidence type="ECO:0000256" key="8">
    <source>
        <dbReference type="ARBA" id="ARBA00023186"/>
    </source>
</evidence>
<name>A0A085M704_9BILA</name>
<dbReference type="InterPro" id="IPR002713">
    <property type="entry name" value="FF_domain"/>
</dbReference>
<dbReference type="Pfam" id="PF01846">
    <property type="entry name" value="FF"/>
    <property type="match status" value="5"/>
</dbReference>
<evidence type="ECO:0000256" key="11">
    <source>
        <dbReference type="RuleBase" id="RU004187"/>
    </source>
</evidence>
<evidence type="ECO:0000256" key="9">
    <source>
        <dbReference type="ARBA" id="ARBA00032221"/>
    </source>
</evidence>
<feature type="region of interest" description="Disordered" evidence="13">
    <location>
        <begin position="117"/>
        <end position="164"/>
    </location>
</feature>
<comment type="similarity">
    <text evidence="2 11">Belongs to the TCP-1 chaperonin family.</text>
</comment>
<dbReference type="Gene3D" id="3.30.260.10">
    <property type="entry name" value="TCP-1-like chaperonin intermediate domain"/>
    <property type="match status" value="1"/>
</dbReference>
<dbReference type="Gene3D" id="2.20.70.10">
    <property type="match status" value="3"/>
</dbReference>
<dbReference type="FunFam" id="2.20.70.10:FF:000049">
    <property type="entry name" value="Transcription elongation regulator 1-like"/>
    <property type="match status" value="1"/>
</dbReference>
<dbReference type="CDD" id="cd03340">
    <property type="entry name" value="TCP1_eta"/>
    <property type="match status" value="1"/>
</dbReference>
<dbReference type="PROSITE" id="PS51676">
    <property type="entry name" value="FF"/>
    <property type="match status" value="4"/>
</dbReference>
<evidence type="ECO:0000259" key="15">
    <source>
        <dbReference type="PROSITE" id="PS51676"/>
    </source>
</evidence>
<dbReference type="InterPro" id="IPR001202">
    <property type="entry name" value="WW_dom"/>
</dbReference>
<evidence type="ECO:0000256" key="2">
    <source>
        <dbReference type="ARBA" id="ARBA00008020"/>
    </source>
</evidence>
<feature type="domain" description="WW" evidence="14">
    <location>
        <begin position="391"/>
        <end position="418"/>
    </location>
</feature>
<dbReference type="GO" id="GO:0005832">
    <property type="term" value="C:chaperonin-containing T-complex"/>
    <property type="evidence" value="ECO:0007669"/>
    <property type="project" value="UniProtKB-ARBA"/>
</dbReference>
<comment type="subcellular location">
    <subcellularLocation>
        <location evidence="1">Cytoplasm</location>
    </subcellularLocation>
</comment>
<accession>A0A085M704</accession>
<dbReference type="Gene3D" id="3.50.7.10">
    <property type="entry name" value="GroEL"/>
    <property type="match status" value="1"/>
</dbReference>
<dbReference type="FunFam" id="1.10.560.10:FF:000017">
    <property type="entry name" value="T-complex protein 1 subunit eta"/>
    <property type="match status" value="1"/>
</dbReference>
<keyword evidence="5" id="KW-0677">Repeat</keyword>
<dbReference type="FunFam" id="3.50.7.10:FF:000006">
    <property type="entry name" value="T-complex protein 1 subunit eta"/>
    <property type="match status" value="1"/>
</dbReference>
<dbReference type="InterPro" id="IPR027410">
    <property type="entry name" value="TCP-1-like_intermed_sf"/>
</dbReference>
<feature type="domain" description="FF" evidence="15">
    <location>
        <begin position="517"/>
        <end position="572"/>
    </location>
</feature>
<dbReference type="InterPro" id="IPR045148">
    <property type="entry name" value="TCRG1-like"/>
</dbReference>
<dbReference type="InterPro" id="IPR012720">
    <property type="entry name" value="Chap_CCT_eta"/>
</dbReference>
<dbReference type="PROSITE" id="PS00750">
    <property type="entry name" value="TCP1_1"/>
    <property type="match status" value="1"/>
</dbReference>
<dbReference type="PROSITE" id="PS50020">
    <property type="entry name" value="WW_DOMAIN_2"/>
    <property type="match status" value="3"/>
</dbReference>
<evidence type="ECO:0000259" key="14">
    <source>
        <dbReference type="PROSITE" id="PS50020"/>
    </source>
</evidence>
<dbReference type="NCBIfam" id="NF041083">
    <property type="entry name" value="thermosome_beta"/>
    <property type="match status" value="1"/>
</dbReference>
<feature type="compositionally biased region" description="Basic and acidic residues" evidence="13">
    <location>
        <begin position="433"/>
        <end position="446"/>
    </location>
</feature>
<dbReference type="InterPro" id="IPR057565">
    <property type="entry name" value="WW_TCRG1_3rd"/>
</dbReference>
<dbReference type="FunFam" id="3.30.260.10:FF:000022">
    <property type="entry name" value="T-complex protein 1 subunit eta"/>
    <property type="match status" value="1"/>
</dbReference>
<dbReference type="GO" id="GO:0140662">
    <property type="term" value="F:ATP-dependent protein folding chaperone"/>
    <property type="evidence" value="ECO:0007669"/>
    <property type="project" value="InterPro"/>
</dbReference>
<evidence type="ECO:0000256" key="6">
    <source>
        <dbReference type="ARBA" id="ARBA00022741"/>
    </source>
</evidence>
<dbReference type="Pfam" id="PF00118">
    <property type="entry name" value="Cpn60_TCP1"/>
    <property type="match status" value="1"/>
</dbReference>
<evidence type="ECO:0000256" key="5">
    <source>
        <dbReference type="ARBA" id="ARBA00022737"/>
    </source>
</evidence>
<comment type="catalytic activity">
    <reaction evidence="10">
        <text>ATP + H2O = ADP + phosphate + H(+)</text>
        <dbReference type="Rhea" id="RHEA:13065"/>
        <dbReference type="ChEBI" id="CHEBI:15377"/>
        <dbReference type="ChEBI" id="CHEBI:15378"/>
        <dbReference type="ChEBI" id="CHEBI:30616"/>
        <dbReference type="ChEBI" id="CHEBI:43474"/>
        <dbReference type="ChEBI" id="CHEBI:456216"/>
    </reaction>
</comment>
<dbReference type="PROSITE" id="PS00995">
    <property type="entry name" value="TCP1_3"/>
    <property type="match status" value="1"/>
</dbReference>
<feature type="domain" description="FF" evidence="15">
    <location>
        <begin position="652"/>
        <end position="707"/>
    </location>
</feature>
<feature type="region of interest" description="Disordered" evidence="13">
    <location>
        <begin position="430"/>
        <end position="494"/>
    </location>
</feature>
<evidence type="ECO:0000256" key="13">
    <source>
        <dbReference type="SAM" id="MobiDB-lite"/>
    </source>
</evidence>
<feature type="region of interest" description="Disordered" evidence="13">
    <location>
        <begin position="59"/>
        <end position="104"/>
    </location>
</feature>
<evidence type="ECO:0000256" key="10">
    <source>
        <dbReference type="ARBA" id="ARBA00049360"/>
    </source>
</evidence>
<dbReference type="InterPro" id="IPR017998">
    <property type="entry name" value="Chaperone_TCP-1"/>
</dbReference>
<feature type="coiled-coil region" evidence="12">
    <location>
        <begin position="571"/>
        <end position="602"/>
    </location>
</feature>
<dbReference type="NCBIfam" id="NF041082">
    <property type="entry name" value="thermosome_alpha"/>
    <property type="match status" value="1"/>
</dbReference>
<dbReference type="InterPro" id="IPR036020">
    <property type="entry name" value="WW_dom_sf"/>
</dbReference>
<dbReference type="SUPFAM" id="SSF51045">
    <property type="entry name" value="WW domain"/>
    <property type="match status" value="3"/>
</dbReference>
<dbReference type="SMART" id="SM00456">
    <property type="entry name" value="WW"/>
    <property type="match status" value="3"/>
</dbReference>
<dbReference type="InterPro" id="IPR027409">
    <property type="entry name" value="GroEL-like_apical_dom_sf"/>
</dbReference>
<sequence>ILLLSCYDVLFDCFIVKFYFRYTAINKYIRPASQMSQTSHFASGFDTFDGAQMQGTPSCAAPGGMISGLPHASATSQQMPQMFDPQKQPWTPHEPSENATDIPTAGYGREELDTVDVNESSGHSASHPSPQSAEEKLAPGNAAAQQQTGGMNPLAAPRPGEPIWVETTTSDGKVYFYHSTTRESVWERPSHGVILKQNELEHFVKSGGTTYPEAAAHQPQAAPNSVAADCVSGSDIVAFSQKGGVPSAICNLPPPMMIPPASWGTFPPMAPSNLPVVGQVPTWLEYFTAEGRPYYFNPLSGETSWTRPSEAKNGLPGPDAATGANVSGIAISQSDGATKGNAEIKIAGQEDSKTTTAAATSLDAAKPVVQGTQKHDQARPISSNPVAGTSWCVVWTGDRKVFFYNPTTRTSVWERPPELYGRPDVDLLVSKPPEPRKTAAEGKKEPVVQNSTTTAYLPPFQQSSTPKEEPVKKKRKKAEHAPSEAAAPAKVETAEPIKPRDGAFEAEIKAAHERAQIPLEVRTGQFKQMLQEKDVSAFSTWEKELHKIVFDPRYLLLTSKERKTVFDEYVKERADVERNERKKKLKEARDSFQQLLEEAEITYKTAYDDFASKYAKDSRFKAIEKSRDRETLFDDYIRALRIKEREEKQALQAKLKSEFIELLKEQPNVKKRSRWSEVKKTISQDARYRQVESSSMREDWFRDYCKSLPSDNSDDEEEEARKERLKAKERKIREEVAQKAREKEVAAELESQMKERSKEIERHVMQESEENFKALLADLIKATDQSWRDCKKRLRKDSRWETADMLDRHQKEKLFDEHIRQLEMKQREAFLQLLEETADINFSTTWKEAKKMIKNDVRYARFSSRDRRCEREFKEFIQNKLSQAKENFLELLKESKIMTPKSKQLILEDEQHLKDVLSVLEEGTEQATGKQHILSNIQSCQVIAEAVRTTLGPRGMDKMIIDGSGKSTISNDGATILKLLNVAFPAASILVQLAKSQDAEIGDGTTSVVLLASELLANAKTFIEDGVHPQCIINAYSKAVSHAVDVVNDVAVKLDVDGSPAREALIRCAETTLSSKLVAMQKHFFAKLVVEAVSHLGDRLPLNMIGVKKVGGGSVEDSELVLGVAFQKTFSYAGFEMQPKVYKNPEIALLNIELEIKAERDNAELTLTSVDEYQKVVDAEWTILYSKLQAIHDSGAKIVLSRLPIGDVATQWFADRDMFCAGRVEESDLKRMLEACGGTILTSVSGITAESLGSCEQFQEKQIGSERYNFFTGCAKAKACTFLLRGGAEQFIDETERSLHDAIMIVRRALKNDFIVAGGGATEMEISKRLRERALTITGKEQLLMCAFAKAFEAIPRQLCFNAGLDATNLMNKLRAMHHEGANSAGINLQFEDVRDNLEAFVWEPAVVKINAIRAATEAACVILSIDESVKSPSGGAPSMG</sequence>
<dbReference type="GO" id="GO:0016887">
    <property type="term" value="F:ATP hydrolysis activity"/>
    <property type="evidence" value="ECO:0007669"/>
    <property type="project" value="InterPro"/>
</dbReference>
<evidence type="ECO:0000256" key="3">
    <source>
        <dbReference type="ARBA" id="ARBA00015836"/>
    </source>
</evidence>
<dbReference type="InterPro" id="IPR036517">
    <property type="entry name" value="FF_domain_sf"/>
</dbReference>
<evidence type="ECO:0000313" key="16">
    <source>
        <dbReference type="EMBL" id="KFD53000.1"/>
    </source>
</evidence>
<reference evidence="16 17" key="1">
    <citation type="journal article" date="2014" name="Nat. Genet.">
        <title>Genome and transcriptome of the porcine whipworm Trichuris suis.</title>
        <authorList>
            <person name="Jex A.R."/>
            <person name="Nejsum P."/>
            <person name="Schwarz E.M."/>
            <person name="Hu L."/>
            <person name="Young N.D."/>
            <person name="Hall R.S."/>
            <person name="Korhonen P.K."/>
            <person name="Liao S."/>
            <person name="Thamsborg S."/>
            <person name="Xia J."/>
            <person name="Xu P."/>
            <person name="Wang S."/>
            <person name="Scheerlinck J.P."/>
            <person name="Hofmann A."/>
            <person name="Sternberg P.W."/>
            <person name="Wang J."/>
            <person name="Gasser R.B."/>
        </authorList>
    </citation>
    <scope>NUCLEOTIDE SEQUENCE [LARGE SCALE GENOMIC DNA]</scope>
    <source>
        <strain evidence="16">DCEP-RM93M</strain>
    </source>
</reference>
<dbReference type="EMBL" id="KL363221">
    <property type="protein sequence ID" value="KFD53000.1"/>
    <property type="molecule type" value="Genomic_DNA"/>
</dbReference>
<evidence type="ECO:0000256" key="4">
    <source>
        <dbReference type="ARBA" id="ARBA00022490"/>
    </source>
</evidence>
<dbReference type="CDD" id="cd00201">
    <property type="entry name" value="WW"/>
    <property type="match status" value="3"/>
</dbReference>
<gene>
    <name evidence="16" type="ORF">M513_06116</name>
</gene>
<dbReference type="InterPro" id="IPR002423">
    <property type="entry name" value="Cpn60/GroEL/TCP-1"/>
</dbReference>
<dbReference type="InterPro" id="IPR054827">
    <property type="entry name" value="thermosome_alpha"/>
</dbReference>
<keyword evidence="17" id="KW-1185">Reference proteome</keyword>
<dbReference type="InterPro" id="IPR002194">
    <property type="entry name" value="Chaperonin_TCP-1_CS"/>
</dbReference>
<dbReference type="GO" id="GO:0051082">
    <property type="term" value="F:unfolded protein binding"/>
    <property type="evidence" value="ECO:0007669"/>
    <property type="project" value="InterPro"/>
</dbReference>
<dbReference type="FunFam" id="1.10.10.440:FF:000001">
    <property type="entry name" value="Transcription elongation regulator 1 like"/>
    <property type="match status" value="1"/>
</dbReference>
<evidence type="ECO:0000256" key="7">
    <source>
        <dbReference type="ARBA" id="ARBA00022840"/>
    </source>
</evidence>
<dbReference type="GO" id="GO:0003712">
    <property type="term" value="F:transcription coregulator activity"/>
    <property type="evidence" value="ECO:0007669"/>
    <property type="project" value="TreeGrafter"/>
</dbReference>
<feature type="compositionally biased region" description="Polar residues" evidence="13">
    <location>
        <begin position="448"/>
        <end position="465"/>
    </location>
</feature>
<dbReference type="PROSITE" id="PS01159">
    <property type="entry name" value="WW_DOMAIN_1"/>
    <property type="match status" value="1"/>
</dbReference>
<dbReference type="GO" id="GO:0005634">
    <property type="term" value="C:nucleus"/>
    <property type="evidence" value="ECO:0007669"/>
    <property type="project" value="TreeGrafter"/>
</dbReference>
<dbReference type="NCBIfam" id="TIGR02345">
    <property type="entry name" value="chap_CCT_eta"/>
    <property type="match status" value="1"/>
</dbReference>
<dbReference type="SUPFAM" id="SSF52029">
    <property type="entry name" value="GroEL apical domain-like"/>
    <property type="match status" value="1"/>
</dbReference>
<feature type="compositionally biased region" description="Polar residues" evidence="13">
    <location>
        <begin position="117"/>
        <end position="132"/>
    </location>
</feature>
<organism evidence="16 17">
    <name type="scientific">Trichuris suis</name>
    <name type="common">pig whipworm</name>
    <dbReference type="NCBI Taxonomy" id="68888"/>
    <lineage>
        <taxon>Eukaryota</taxon>
        <taxon>Metazoa</taxon>
        <taxon>Ecdysozoa</taxon>
        <taxon>Nematoda</taxon>
        <taxon>Enoplea</taxon>
        <taxon>Dorylaimia</taxon>
        <taxon>Trichinellida</taxon>
        <taxon>Trichuridae</taxon>
        <taxon>Trichuris</taxon>
    </lineage>
</organism>
<feature type="non-terminal residue" evidence="16">
    <location>
        <position position="1"/>
    </location>
</feature>
<feature type="domain" description="WW" evidence="14">
    <location>
        <begin position="283"/>
        <end position="310"/>
    </location>
</feature>
<evidence type="ECO:0000256" key="12">
    <source>
        <dbReference type="SAM" id="Coils"/>
    </source>
</evidence>
<dbReference type="SUPFAM" id="SSF54849">
    <property type="entry name" value="GroEL-intermediate domain like"/>
    <property type="match status" value="1"/>
</dbReference>
<feature type="domain" description="FF" evidence="15">
    <location>
        <begin position="584"/>
        <end position="639"/>
    </location>
</feature>